<evidence type="ECO:0000313" key="4">
    <source>
        <dbReference type="EMBL" id="EMS79743.1"/>
    </source>
</evidence>
<evidence type="ECO:0000259" key="2">
    <source>
        <dbReference type="Pfam" id="PF17650"/>
    </source>
</evidence>
<gene>
    <name evidence="4" type="primary">fdx1</name>
    <name evidence="4" type="ORF">Dpo_4c02950</name>
</gene>
<dbReference type="Pfam" id="PF14574">
    <property type="entry name" value="RACo_C_ter"/>
    <property type="match status" value="1"/>
</dbReference>
<reference evidence="4 5" key="1">
    <citation type="journal article" date="2013" name="Genome Announc.">
        <title>Draft Genome Sequence of Desulfotignum phosphitoxidans DSM 13687 Strain FiPS-3.</title>
        <authorList>
            <person name="Poehlein A."/>
            <person name="Daniel R."/>
            <person name="Simeonova D.D."/>
        </authorList>
    </citation>
    <scope>NUCLEOTIDE SEQUENCE [LARGE SCALE GENOMIC DNA]</scope>
    <source>
        <strain evidence="4 5">DSM 13687</strain>
    </source>
</reference>
<dbReference type="InterPro" id="IPR043129">
    <property type="entry name" value="ATPase_NBD"/>
</dbReference>
<evidence type="ECO:0000259" key="3">
    <source>
        <dbReference type="Pfam" id="PF17651"/>
    </source>
</evidence>
<evidence type="ECO:0000313" key="5">
    <source>
        <dbReference type="Proteomes" id="UP000014216"/>
    </source>
</evidence>
<dbReference type="InterPro" id="IPR052911">
    <property type="entry name" value="Corrinoid_activation_enz"/>
</dbReference>
<keyword evidence="5" id="KW-1185">Reference proteome</keyword>
<dbReference type="Gene3D" id="3.10.20.880">
    <property type="match status" value="1"/>
</dbReference>
<accession>S0FXI0</accession>
<dbReference type="Pfam" id="PF17651">
    <property type="entry name" value="Raco_middle"/>
    <property type="match status" value="1"/>
</dbReference>
<protein>
    <submittedName>
        <fullName evidence="4">4Fe-4S ferredoxin, iron-sulfur binding family protein Fdx</fullName>
    </submittedName>
</protein>
<dbReference type="AlphaFoldDB" id="S0FXI0"/>
<dbReference type="InterPro" id="IPR040506">
    <property type="entry name" value="RACo_linker"/>
</dbReference>
<dbReference type="OrthoDB" id="9810588at2"/>
<dbReference type="InterPro" id="IPR041414">
    <property type="entry name" value="Raco-like_middle"/>
</dbReference>
<organism evidence="4 5">
    <name type="scientific">Desulfotignum phosphitoxidans DSM 13687</name>
    <dbReference type="NCBI Taxonomy" id="1286635"/>
    <lineage>
        <taxon>Bacteria</taxon>
        <taxon>Pseudomonadati</taxon>
        <taxon>Thermodesulfobacteriota</taxon>
        <taxon>Desulfobacteria</taxon>
        <taxon>Desulfobacterales</taxon>
        <taxon>Desulfobacteraceae</taxon>
        <taxon>Desulfotignum</taxon>
    </lineage>
</organism>
<proteinExistence type="predicted"/>
<dbReference type="InterPro" id="IPR027980">
    <property type="entry name" value="RACo_C"/>
</dbReference>
<feature type="domain" description="RACo-like middle region" evidence="3">
    <location>
        <begin position="87"/>
        <end position="248"/>
    </location>
</feature>
<sequence>MSLSGYVRTIELTPPALGNNTADAQRLEQVLKKELNTKNVHIPWHLVGDLSARLRQWHWQVKAVLFKDRRSFTVVDLLDPQDSGPVMGAAVDIGTTRMVIALMDLETGETLGETGFDNPQADIGPDVLTRILHAKTPAGREALKRLAVDALNQHLARLCKENNRTPDRVFLVAGAGNTAMTHLFAGLPAFGIIQEPYIPCTNILDTLDAADLGLAVHPRGQVFLFPNIGSYFGGDLLAGILAADLDQKDQPCIMVDVGTNAEIVLGNKDWLMACAGAAGPALESGVSQMGMTAKPGVIDRVRVDPETRDLIIHTIDDEPAVGICGSGMIDLAAALFVSGRIDIRGKLVTEACGDRLTNENDIPAFDLVAAKDSGTGRAIRLSQVDLNSLTSAKAAMYTILEVIVSQTAGLSFSDLARFYVAGTFGSFINPNSAITIGMLPDIPLDRFQVLGNTSLKGAEQVLTDPAAFDRVMAIRETITYIELNVNQGFMNLFSGAKFYPHTDTSRFPSVKV</sequence>
<dbReference type="PANTHER" id="PTHR42895:SF1">
    <property type="entry name" value="IRON-SULFUR CLUSTER PROTEIN"/>
    <property type="match status" value="1"/>
</dbReference>
<dbReference type="RefSeq" id="WP_006966016.1">
    <property type="nucleotide sequence ID" value="NZ_APJX01000004.1"/>
</dbReference>
<dbReference type="Proteomes" id="UP000014216">
    <property type="component" value="Unassembled WGS sequence"/>
</dbReference>
<comment type="caution">
    <text evidence="4">The sequence shown here is derived from an EMBL/GenBank/DDBJ whole genome shotgun (WGS) entry which is preliminary data.</text>
</comment>
<feature type="domain" description="RACo C-terminal" evidence="1">
    <location>
        <begin position="251"/>
        <end position="511"/>
    </location>
</feature>
<evidence type="ECO:0000259" key="1">
    <source>
        <dbReference type="Pfam" id="PF14574"/>
    </source>
</evidence>
<dbReference type="SUPFAM" id="SSF53067">
    <property type="entry name" value="Actin-like ATPase domain"/>
    <property type="match status" value="1"/>
</dbReference>
<dbReference type="PANTHER" id="PTHR42895">
    <property type="entry name" value="IRON-SULFUR CLUSTER-BINDING PROTEIN-RELATED"/>
    <property type="match status" value="1"/>
</dbReference>
<name>S0FXI0_9BACT</name>
<dbReference type="Pfam" id="PF17650">
    <property type="entry name" value="RACo_linker"/>
    <property type="match status" value="1"/>
</dbReference>
<feature type="domain" description="RACo linker region" evidence="2">
    <location>
        <begin position="9"/>
        <end position="77"/>
    </location>
</feature>
<dbReference type="InterPro" id="IPR042259">
    <property type="entry name" value="Raco-like_middle_sf"/>
</dbReference>
<dbReference type="EMBL" id="APJX01000004">
    <property type="protein sequence ID" value="EMS79743.1"/>
    <property type="molecule type" value="Genomic_DNA"/>
</dbReference>
<dbReference type="Gene3D" id="3.30.420.480">
    <property type="entry name" value="Domain of unknown function (DUF4445)"/>
    <property type="match status" value="1"/>
</dbReference>